<reference evidence="1" key="1">
    <citation type="submission" date="2025-08" db="UniProtKB">
        <authorList>
            <consortium name="RefSeq"/>
        </authorList>
    </citation>
    <scope>IDENTIFICATION</scope>
    <source>
        <tissue evidence="1">Whole insect</tissue>
    </source>
</reference>
<sequence>MRLNNFTDGRPGRHWYELFNKRHTEISERIAQNLCTSRAAVTENKIRNWHREIEEYFISCNIKITDPKRIYNTDESAFFLSPKGRKVLAKKGSKSLHDRFGGDKECLTVLVTANAAGQLAPPMIMYFLPMALI</sequence>
<gene>
    <name evidence="1" type="primary">LOC114345747</name>
</gene>
<protein>
    <submittedName>
        <fullName evidence="1">Uncharacterized protein LOC114345747</fullName>
    </submittedName>
</protein>
<organism evidence="1">
    <name type="scientific">Diabrotica virgifera virgifera</name>
    <name type="common">western corn rootworm</name>
    <dbReference type="NCBI Taxonomy" id="50390"/>
    <lineage>
        <taxon>Eukaryota</taxon>
        <taxon>Metazoa</taxon>
        <taxon>Ecdysozoa</taxon>
        <taxon>Arthropoda</taxon>
        <taxon>Hexapoda</taxon>
        <taxon>Insecta</taxon>
        <taxon>Pterygota</taxon>
        <taxon>Neoptera</taxon>
        <taxon>Endopterygota</taxon>
        <taxon>Coleoptera</taxon>
        <taxon>Polyphaga</taxon>
        <taxon>Cucujiformia</taxon>
        <taxon>Chrysomeloidea</taxon>
        <taxon>Chrysomelidae</taxon>
        <taxon>Galerucinae</taxon>
        <taxon>Diabroticina</taxon>
        <taxon>Diabroticites</taxon>
        <taxon>Diabrotica</taxon>
    </lineage>
</organism>
<dbReference type="AlphaFoldDB" id="A0A6P7H1J1"/>
<dbReference type="RefSeq" id="XP_028152332.1">
    <property type="nucleotide sequence ID" value="XM_028296531.1"/>
</dbReference>
<proteinExistence type="predicted"/>
<evidence type="ECO:0000313" key="1">
    <source>
        <dbReference type="RefSeq" id="XP_028152332.1"/>
    </source>
</evidence>
<name>A0A6P7H1J1_DIAVI</name>
<dbReference type="InParanoid" id="A0A6P7H1J1"/>
<accession>A0A6P7H1J1</accession>